<feature type="compositionally biased region" description="Low complexity" evidence="1">
    <location>
        <begin position="129"/>
        <end position="139"/>
    </location>
</feature>
<accession>A0A6J4UHR7</accession>
<protein>
    <submittedName>
        <fullName evidence="2">Uncharacterized protein</fullName>
    </submittedName>
</protein>
<dbReference type="AlphaFoldDB" id="A0A6J4UHR7"/>
<organism evidence="2">
    <name type="scientific">uncultured Thermoleophilia bacterium</name>
    <dbReference type="NCBI Taxonomy" id="1497501"/>
    <lineage>
        <taxon>Bacteria</taxon>
        <taxon>Bacillati</taxon>
        <taxon>Actinomycetota</taxon>
        <taxon>Thermoleophilia</taxon>
        <taxon>environmental samples</taxon>
    </lineage>
</organism>
<name>A0A6J4UHR7_9ACTN</name>
<feature type="compositionally biased region" description="Basic and acidic residues" evidence="1">
    <location>
        <begin position="112"/>
        <end position="123"/>
    </location>
</feature>
<evidence type="ECO:0000256" key="1">
    <source>
        <dbReference type="SAM" id="MobiDB-lite"/>
    </source>
</evidence>
<reference evidence="2" key="1">
    <citation type="submission" date="2020-02" db="EMBL/GenBank/DDBJ databases">
        <authorList>
            <person name="Meier V. D."/>
        </authorList>
    </citation>
    <scope>NUCLEOTIDE SEQUENCE</scope>
    <source>
        <strain evidence="2">AVDCRST_MAG79</strain>
    </source>
</reference>
<sequence length="139" mass="15513">MDDVAGGDFEGGLERQIPGVVDARRFPDVLRHQLAPRTTWAPSTSRMDGTGDSRLIEETRSTRSRGSRLRGDRTGDVLRGSAWVSRRQVGRRPRALEPSRRPRARPSSRWKPCPEPRSEDGRATRCARRGATAAARVEP</sequence>
<proteinExistence type="predicted"/>
<evidence type="ECO:0000313" key="2">
    <source>
        <dbReference type="EMBL" id="CAA9547661.1"/>
    </source>
</evidence>
<feature type="region of interest" description="Disordered" evidence="1">
    <location>
        <begin position="37"/>
        <end position="139"/>
    </location>
</feature>
<dbReference type="EMBL" id="CADCWC010000367">
    <property type="protein sequence ID" value="CAA9547661.1"/>
    <property type="molecule type" value="Genomic_DNA"/>
</dbReference>
<gene>
    <name evidence="2" type="ORF">AVDCRST_MAG79-2438</name>
</gene>
<feature type="compositionally biased region" description="Basic and acidic residues" evidence="1">
    <location>
        <begin position="49"/>
        <end position="61"/>
    </location>
</feature>